<comment type="subcellular location">
    <subcellularLocation>
        <location evidence="1">Endoplasmic reticulum membrane</location>
        <topology evidence="1">Multi-pass membrane protein</topology>
    </subcellularLocation>
</comment>
<dbReference type="GO" id="GO:0000045">
    <property type="term" value="P:autophagosome assembly"/>
    <property type="evidence" value="ECO:0007669"/>
    <property type="project" value="TreeGrafter"/>
</dbReference>
<evidence type="ECO:0000256" key="2">
    <source>
        <dbReference type="ARBA" id="ARBA00009436"/>
    </source>
</evidence>
<dbReference type="InterPro" id="IPR029008">
    <property type="entry name" value="EMC6-like"/>
</dbReference>
<dbReference type="Proteomes" id="UP001153365">
    <property type="component" value="Unassembled WGS sequence"/>
</dbReference>
<comment type="similarity">
    <text evidence="2">Belongs to the EMC6 family.</text>
</comment>
<evidence type="ECO:0000256" key="8">
    <source>
        <dbReference type="SAM" id="Phobius"/>
    </source>
</evidence>
<dbReference type="EMBL" id="CALTRL010002818">
    <property type="protein sequence ID" value="CAH7676816.1"/>
    <property type="molecule type" value="Genomic_DNA"/>
</dbReference>
<dbReference type="GO" id="GO:0072546">
    <property type="term" value="C:EMC complex"/>
    <property type="evidence" value="ECO:0007669"/>
    <property type="project" value="InterPro"/>
</dbReference>
<evidence type="ECO:0000256" key="7">
    <source>
        <dbReference type="ARBA" id="ARBA00023136"/>
    </source>
</evidence>
<evidence type="ECO:0000256" key="3">
    <source>
        <dbReference type="ARBA" id="ARBA00020827"/>
    </source>
</evidence>
<dbReference type="PANTHER" id="PTHR20994:SF0">
    <property type="entry name" value="ER MEMBRANE PROTEIN COMPLEX SUBUNIT 6"/>
    <property type="match status" value="1"/>
</dbReference>
<dbReference type="InterPro" id="IPR008504">
    <property type="entry name" value="Emc6"/>
</dbReference>
<keyword evidence="7 8" id="KW-0472">Membrane</keyword>
<keyword evidence="10" id="KW-1185">Reference proteome</keyword>
<keyword evidence="4 8" id="KW-0812">Transmembrane</keyword>
<name>A0AAV0B3V7_PHAPC</name>
<protein>
    <recommendedName>
        <fullName evidence="3">ER membrane protein complex subunit 6</fullName>
    </recommendedName>
</protein>
<reference evidence="9" key="1">
    <citation type="submission" date="2022-06" db="EMBL/GenBank/DDBJ databases">
        <authorList>
            <consortium name="SYNGENTA / RWTH Aachen University"/>
        </authorList>
    </citation>
    <scope>NUCLEOTIDE SEQUENCE</scope>
</reference>
<keyword evidence="6 8" id="KW-1133">Transmembrane helix</keyword>
<evidence type="ECO:0000256" key="6">
    <source>
        <dbReference type="ARBA" id="ARBA00022989"/>
    </source>
</evidence>
<proteinExistence type="inferred from homology"/>
<accession>A0AAV0B3V7</accession>
<comment type="caution">
    <text evidence="9">The sequence shown here is derived from an EMBL/GenBank/DDBJ whole genome shotgun (WGS) entry which is preliminary data.</text>
</comment>
<evidence type="ECO:0000256" key="1">
    <source>
        <dbReference type="ARBA" id="ARBA00004477"/>
    </source>
</evidence>
<evidence type="ECO:0000313" key="10">
    <source>
        <dbReference type="Proteomes" id="UP001153365"/>
    </source>
</evidence>
<gene>
    <name evidence="9" type="ORF">PPACK8108_LOCUS11924</name>
</gene>
<organism evidence="9 10">
    <name type="scientific">Phakopsora pachyrhizi</name>
    <name type="common">Asian soybean rust disease fungus</name>
    <dbReference type="NCBI Taxonomy" id="170000"/>
    <lineage>
        <taxon>Eukaryota</taxon>
        <taxon>Fungi</taxon>
        <taxon>Dikarya</taxon>
        <taxon>Basidiomycota</taxon>
        <taxon>Pucciniomycotina</taxon>
        <taxon>Pucciniomycetes</taxon>
        <taxon>Pucciniales</taxon>
        <taxon>Phakopsoraceae</taxon>
        <taxon>Phakopsora</taxon>
    </lineage>
</organism>
<evidence type="ECO:0000256" key="5">
    <source>
        <dbReference type="ARBA" id="ARBA00022824"/>
    </source>
</evidence>
<dbReference type="AlphaFoldDB" id="A0AAV0B3V7"/>
<evidence type="ECO:0000256" key="4">
    <source>
        <dbReference type="ARBA" id="ARBA00022692"/>
    </source>
</evidence>
<dbReference type="GO" id="GO:0034975">
    <property type="term" value="P:protein folding in endoplasmic reticulum"/>
    <property type="evidence" value="ECO:0007669"/>
    <property type="project" value="TreeGrafter"/>
</dbReference>
<feature type="transmembrane region" description="Helical" evidence="8">
    <location>
        <begin position="74"/>
        <end position="97"/>
    </location>
</feature>
<dbReference type="PANTHER" id="PTHR20994">
    <property type="entry name" value="ER MEMBRANE PROTEIN COMPLEX SUBUNIT 6"/>
    <property type="match status" value="1"/>
</dbReference>
<evidence type="ECO:0000313" key="9">
    <source>
        <dbReference type="EMBL" id="CAH7676816.1"/>
    </source>
</evidence>
<sequence length="144" mass="16074">MIMDSKENNDYLSSFPSTLKLLSSSTHSGLKFKHPEFVESVIANTRSVDYVKSSCSCIAGSLAGVLGLTNHHGLIFYLISSIITSLIIIIVSSTNLLNRDQNLSNSEAVYFRSKITLWSVGLVDNVFGYLLWWTLFYGLVHIYD</sequence>
<dbReference type="Pfam" id="PF07019">
    <property type="entry name" value="EMC6"/>
    <property type="match status" value="1"/>
</dbReference>
<feature type="transmembrane region" description="Helical" evidence="8">
    <location>
        <begin position="117"/>
        <end position="140"/>
    </location>
</feature>
<keyword evidence="5" id="KW-0256">Endoplasmic reticulum</keyword>